<evidence type="ECO:0000313" key="2">
    <source>
        <dbReference type="Proteomes" id="UP001152607"/>
    </source>
</evidence>
<name>A0A9W4UE29_9PLEO</name>
<accession>A0A9W4UE29</accession>
<protein>
    <submittedName>
        <fullName evidence="1">Uncharacterized protein</fullName>
    </submittedName>
</protein>
<sequence>MIKARHNVKNQSWIAFESLKPCLFETWCCYSDATVPGAVRQGYIHAVIGLTDLLQMCYSTTPKIWARRDSGYVSKVLT</sequence>
<dbReference type="EMBL" id="CAOQHR010000004">
    <property type="protein sequence ID" value="CAI6334285.1"/>
    <property type="molecule type" value="Genomic_DNA"/>
</dbReference>
<dbReference type="AlphaFoldDB" id="A0A9W4UE29"/>
<comment type="caution">
    <text evidence="1">The sequence shown here is derived from an EMBL/GenBank/DDBJ whole genome shotgun (WGS) entry which is preliminary data.</text>
</comment>
<dbReference type="Proteomes" id="UP001152607">
    <property type="component" value="Unassembled WGS sequence"/>
</dbReference>
<evidence type="ECO:0000313" key="1">
    <source>
        <dbReference type="EMBL" id="CAI6334285.1"/>
    </source>
</evidence>
<organism evidence="1 2">
    <name type="scientific">Periconia digitata</name>
    <dbReference type="NCBI Taxonomy" id="1303443"/>
    <lineage>
        <taxon>Eukaryota</taxon>
        <taxon>Fungi</taxon>
        <taxon>Dikarya</taxon>
        <taxon>Ascomycota</taxon>
        <taxon>Pezizomycotina</taxon>
        <taxon>Dothideomycetes</taxon>
        <taxon>Pleosporomycetidae</taxon>
        <taxon>Pleosporales</taxon>
        <taxon>Massarineae</taxon>
        <taxon>Periconiaceae</taxon>
        <taxon>Periconia</taxon>
    </lineage>
</organism>
<gene>
    <name evidence="1" type="ORF">PDIGIT_LOCUS7342</name>
</gene>
<keyword evidence="2" id="KW-1185">Reference proteome</keyword>
<reference evidence="1" key="1">
    <citation type="submission" date="2023-01" db="EMBL/GenBank/DDBJ databases">
        <authorList>
            <person name="Van Ghelder C."/>
            <person name="Rancurel C."/>
        </authorList>
    </citation>
    <scope>NUCLEOTIDE SEQUENCE</scope>
    <source>
        <strain evidence="1">CNCM I-4278</strain>
    </source>
</reference>
<proteinExistence type="predicted"/>